<reference evidence="5" key="1">
    <citation type="submission" date="2020-05" db="EMBL/GenBank/DDBJ databases">
        <authorList>
            <person name="Chiriac C."/>
            <person name="Salcher M."/>
            <person name="Ghai R."/>
            <person name="Kavagutti S V."/>
        </authorList>
    </citation>
    <scope>NUCLEOTIDE SEQUENCE</scope>
</reference>
<dbReference type="EMBL" id="CAEZUD010000003">
    <property type="protein sequence ID" value="CAB4583325.1"/>
    <property type="molecule type" value="Genomic_DNA"/>
</dbReference>
<gene>
    <name evidence="1" type="ORF">UFOPK1380_00233</name>
    <name evidence="2" type="ORF">UFOPK1778_00151</name>
    <name evidence="3" type="ORF">UFOPK1863_00101</name>
    <name evidence="4" type="ORF">UFOPK2689_00119</name>
    <name evidence="5" type="ORF">UFOPK3874_00670</name>
    <name evidence="6" type="ORF">UFOPK4095_00726</name>
</gene>
<protein>
    <submittedName>
        <fullName evidence="5">Unannotated protein</fullName>
    </submittedName>
</protein>
<dbReference type="EMBL" id="CAEZUY010000003">
    <property type="protein sequence ID" value="CAB4606176.1"/>
    <property type="molecule type" value="Genomic_DNA"/>
</dbReference>
<name>A0A6J7L4V1_9ZZZZ</name>
<evidence type="ECO:0000313" key="6">
    <source>
        <dbReference type="EMBL" id="CAB5015749.1"/>
    </source>
</evidence>
<dbReference type="EMBL" id="CAFBNS010000112">
    <property type="protein sequence ID" value="CAB4963256.1"/>
    <property type="molecule type" value="Genomic_DNA"/>
</dbReference>
<accession>A0A6J7L4V1</accession>
<dbReference type="Pfam" id="PF11307">
    <property type="entry name" value="DUF3109"/>
    <property type="match status" value="1"/>
</dbReference>
<dbReference type="EMBL" id="CAEZYL010000002">
    <property type="protein sequence ID" value="CAB4714115.1"/>
    <property type="molecule type" value="Genomic_DNA"/>
</dbReference>
<dbReference type="InterPro" id="IPR021458">
    <property type="entry name" value="Rv0495c"/>
</dbReference>
<evidence type="ECO:0000313" key="4">
    <source>
        <dbReference type="EMBL" id="CAB4714115.1"/>
    </source>
</evidence>
<evidence type="ECO:0000313" key="1">
    <source>
        <dbReference type="EMBL" id="CAB4530618.1"/>
    </source>
</evidence>
<evidence type="ECO:0000313" key="2">
    <source>
        <dbReference type="EMBL" id="CAB4583325.1"/>
    </source>
</evidence>
<evidence type="ECO:0000313" key="3">
    <source>
        <dbReference type="EMBL" id="CAB4606176.1"/>
    </source>
</evidence>
<organism evidence="5">
    <name type="scientific">freshwater metagenome</name>
    <dbReference type="NCBI Taxonomy" id="449393"/>
    <lineage>
        <taxon>unclassified sequences</taxon>
        <taxon>metagenomes</taxon>
        <taxon>ecological metagenomes</taxon>
    </lineage>
</organism>
<dbReference type="EMBL" id="CAFBPI010000039">
    <property type="protein sequence ID" value="CAB5015749.1"/>
    <property type="molecule type" value="Genomic_DNA"/>
</dbReference>
<dbReference type="AlphaFoldDB" id="A0A6J7L4V1"/>
<evidence type="ECO:0000313" key="5">
    <source>
        <dbReference type="EMBL" id="CAB4963256.1"/>
    </source>
</evidence>
<sequence>MPEVQPNFARDWVEFYDPSNPAELYKCDLTWLTSNWECIYGNGCCGIDEDKPDAGCCSDGAYYSDEDDELRTMKVAQRLTPEMWQYFDEGQPKKGKGAMRISEVGLDGDRKTRKIDDSCIFLNRVGYERPGYTGTFGCVLHHLAQKEEIHFVETKPDVCWQLPIRRSFEQREMGDGTISVNVIGEYERLAWGDGGADFNWYCTSNTEAHVGKEPVYKSNKAELVALMGEAAYGALVEHCENRLEAIALAAATQNKRNLPLFIIHPATVAASK</sequence>
<dbReference type="EMBL" id="CAEZSC010000007">
    <property type="protein sequence ID" value="CAB4530618.1"/>
    <property type="molecule type" value="Genomic_DNA"/>
</dbReference>
<proteinExistence type="predicted"/>